<accession>A0A4T0V0L5</accession>
<dbReference type="Pfam" id="PF12849">
    <property type="entry name" value="PBP_like_2"/>
    <property type="match status" value="1"/>
</dbReference>
<dbReference type="CDD" id="cd13653">
    <property type="entry name" value="PBP2_phosphate_like_1"/>
    <property type="match status" value="1"/>
</dbReference>
<feature type="chain" id="PRO_5027140150" description="Phosphate-binding protein" evidence="4">
    <location>
        <begin position="25"/>
        <end position="277"/>
    </location>
</feature>
<dbReference type="Gene3D" id="3.40.190.10">
    <property type="entry name" value="Periplasmic binding protein-like II"/>
    <property type="match status" value="2"/>
</dbReference>
<dbReference type="GO" id="GO:0005576">
    <property type="term" value="C:extracellular region"/>
    <property type="evidence" value="ECO:0007669"/>
    <property type="project" value="UniProtKB-SubCell"/>
</dbReference>
<dbReference type="EMBL" id="STGJ01000005">
    <property type="protein sequence ID" value="TIC84777.1"/>
    <property type="molecule type" value="Genomic_DNA"/>
</dbReference>
<keyword evidence="4" id="KW-0964">Secreted</keyword>
<comment type="subcellular location">
    <subcellularLocation>
        <location evidence="4">Periplasm</location>
    </subcellularLocation>
    <subcellularLocation>
        <location evidence="4">Secreted</location>
    </subcellularLocation>
</comment>
<keyword evidence="7" id="KW-1185">Reference proteome</keyword>
<dbReference type="InterPro" id="IPR024370">
    <property type="entry name" value="PBP_domain"/>
</dbReference>
<gene>
    <name evidence="6" type="ORF">E5K04_06300</name>
</gene>
<keyword evidence="2 4" id="KW-0813">Transport</keyword>
<comment type="function">
    <text evidence="4">Involved in the system for phosphate transport across the cytoplasmic membrane.</text>
</comment>
<name>A0A4T0V0L5_9NEIS</name>
<protein>
    <recommendedName>
        <fullName evidence="4">Phosphate-binding protein</fullName>
    </recommendedName>
</protein>
<dbReference type="SUPFAM" id="SSF53850">
    <property type="entry name" value="Periplasmic binding protein-like II"/>
    <property type="match status" value="1"/>
</dbReference>
<dbReference type="GO" id="GO:0042301">
    <property type="term" value="F:phosphate ion binding"/>
    <property type="evidence" value="ECO:0007669"/>
    <property type="project" value="UniProtKB-UniRule"/>
</dbReference>
<reference evidence="6 7" key="1">
    <citation type="submission" date="2019-04" db="EMBL/GenBank/DDBJ databases">
        <title>Crenobacter sp. nov.</title>
        <authorList>
            <person name="Shi S."/>
        </authorList>
    </citation>
    <scope>NUCLEOTIDE SEQUENCE [LARGE SCALE GENOMIC DNA]</scope>
    <source>
        <strain evidence="6 7">GY 70310</strain>
    </source>
</reference>
<comment type="caution">
    <text evidence="6">The sequence shown here is derived from an EMBL/GenBank/DDBJ whole genome shotgun (WGS) entry which is preliminary data.</text>
</comment>
<dbReference type="GO" id="GO:0006817">
    <property type="term" value="P:phosphate ion transport"/>
    <property type="evidence" value="ECO:0007669"/>
    <property type="project" value="UniProtKB-UniRule"/>
</dbReference>
<dbReference type="InterPro" id="IPR011862">
    <property type="entry name" value="Phos-bd"/>
</dbReference>
<dbReference type="Proteomes" id="UP000308891">
    <property type="component" value="Unassembled WGS sequence"/>
</dbReference>
<dbReference type="PANTHER" id="PTHR30570">
    <property type="entry name" value="PERIPLASMIC PHOSPHATE BINDING COMPONENT OF PHOSPHATE ABC TRANSPORTER"/>
    <property type="match status" value="1"/>
</dbReference>
<comment type="similarity">
    <text evidence="1 4">Belongs to the PstS family.</text>
</comment>
<dbReference type="RefSeq" id="WP_136552075.1">
    <property type="nucleotide sequence ID" value="NZ_STGJ01000005.1"/>
</dbReference>
<dbReference type="OrthoDB" id="4008270at2"/>
<evidence type="ECO:0000313" key="6">
    <source>
        <dbReference type="EMBL" id="TIC84777.1"/>
    </source>
</evidence>
<feature type="domain" description="PBP" evidence="5">
    <location>
        <begin position="34"/>
        <end position="259"/>
    </location>
</feature>
<evidence type="ECO:0000313" key="7">
    <source>
        <dbReference type="Proteomes" id="UP000308891"/>
    </source>
</evidence>
<dbReference type="GO" id="GO:0042597">
    <property type="term" value="C:periplasmic space"/>
    <property type="evidence" value="ECO:0007669"/>
    <property type="project" value="UniProtKB-SubCell"/>
</dbReference>
<keyword evidence="4" id="KW-0592">Phosphate transport</keyword>
<sequence length="277" mass="28549">MNKHRIAAAFAGLVTLLAAAHAGAADIDAFKGLSGKLDVAGGTAHIPVVEDVARHVSRANPNVRISVSGGGSGVGIQKVGAGLVDIGSTGRAPSAEEVAKYNLKPFQFALDGVAVAVHPGNPVKNLSRAQLADIFSGRVDNWKAVGGADQRIHLYSRDEASATREVFVDKVLGKGQSPAANATVVASNGAIKTAIARDKGAIGYLGLGYVDASVKPVAIDGHAPSQENAKSGAYPIVRGLYFNTRGEPNALASAFYRYLKTGEGQSVIRAHGYIPAF</sequence>
<dbReference type="AlphaFoldDB" id="A0A4T0V0L5"/>
<evidence type="ECO:0000256" key="1">
    <source>
        <dbReference type="ARBA" id="ARBA00008725"/>
    </source>
</evidence>
<dbReference type="GO" id="GO:0007155">
    <property type="term" value="P:cell adhesion"/>
    <property type="evidence" value="ECO:0007669"/>
    <property type="project" value="UniProtKB-UniRule"/>
</dbReference>
<evidence type="ECO:0000256" key="3">
    <source>
        <dbReference type="ARBA" id="ARBA00022729"/>
    </source>
</evidence>
<dbReference type="PANTHER" id="PTHR30570:SF1">
    <property type="entry name" value="PHOSPHATE-BINDING PROTEIN PSTS"/>
    <property type="match status" value="1"/>
</dbReference>
<keyword evidence="3 4" id="KW-0732">Signal</keyword>
<feature type="signal peptide" evidence="4">
    <location>
        <begin position="1"/>
        <end position="24"/>
    </location>
</feature>
<evidence type="ECO:0000259" key="5">
    <source>
        <dbReference type="Pfam" id="PF12849"/>
    </source>
</evidence>
<keyword evidence="4" id="KW-0574">Periplasm</keyword>
<organism evidence="6 7">
    <name type="scientific">Crenobacter intestini</name>
    <dbReference type="NCBI Taxonomy" id="2563443"/>
    <lineage>
        <taxon>Bacteria</taxon>
        <taxon>Pseudomonadati</taxon>
        <taxon>Pseudomonadota</taxon>
        <taxon>Betaproteobacteria</taxon>
        <taxon>Neisseriales</taxon>
        <taxon>Neisseriaceae</taxon>
        <taxon>Crenobacter</taxon>
    </lineage>
</organism>
<evidence type="ECO:0000256" key="4">
    <source>
        <dbReference type="RuleBase" id="RU367119"/>
    </source>
</evidence>
<dbReference type="NCBIfam" id="TIGR02136">
    <property type="entry name" value="ptsS_2"/>
    <property type="match status" value="1"/>
</dbReference>
<evidence type="ECO:0000256" key="2">
    <source>
        <dbReference type="ARBA" id="ARBA00022448"/>
    </source>
</evidence>
<dbReference type="InterPro" id="IPR050811">
    <property type="entry name" value="Phosphate_ABC_transporter"/>
</dbReference>
<proteinExistence type="inferred from homology"/>